<name>A0AA40EQU9_9PEZI</name>
<feature type="compositionally biased region" description="Polar residues" evidence="1">
    <location>
        <begin position="49"/>
        <end position="59"/>
    </location>
</feature>
<sequence length="259" mass="26649">MDHQPPNMAAYNNTQGTTASGYPNRDTHTDHSTHGTINHHNALPGGAQNLPTYGDSPSTGPAAHTAGHHKHDMLNKLDPSVDSSRDRVPLPPPGGAGATNGPHHSRLANKLDMTVDTKAYERANLGTSSASAAYQNAGVPDPSHNARHQGGGLMSGSGAPEGTYGPHGSRVANAADPRVDSDRDGRGAGYGQQQAGYGQGVTQQSGLGQQQGHHLGGSVLPGPAPNTTGPHKSDIVNKLDPKVDSTGGMVNESGQRRGF</sequence>
<protein>
    <submittedName>
        <fullName evidence="2">Uncharacterized protein</fullName>
    </submittedName>
</protein>
<feature type="region of interest" description="Disordered" evidence="1">
    <location>
        <begin position="1"/>
        <end position="108"/>
    </location>
</feature>
<accession>A0AA40EQU9</accession>
<evidence type="ECO:0000256" key="1">
    <source>
        <dbReference type="SAM" id="MobiDB-lite"/>
    </source>
</evidence>
<feature type="region of interest" description="Disordered" evidence="1">
    <location>
        <begin position="133"/>
        <end position="259"/>
    </location>
</feature>
<reference evidence="2" key="1">
    <citation type="submission" date="2023-06" db="EMBL/GenBank/DDBJ databases">
        <title>Genome-scale phylogeny and comparative genomics of the fungal order Sordariales.</title>
        <authorList>
            <consortium name="Lawrence Berkeley National Laboratory"/>
            <person name="Hensen N."/>
            <person name="Bonometti L."/>
            <person name="Westerberg I."/>
            <person name="Brannstrom I.O."/>
            <person name="Guillou S."/>
            <person name="Cros-Aarteil S."/>
            <person name="Calhoun S."/>
            <person name="Haridas S."/>
            <person name="Kuo A."/>
            <person name="Mondo S."/>
            <person name="Pangilinan J."/>
            <person name="Riley R."/>
            <person name="LaButti K."/>
            <person name="Andreopoulos B."/>
            <person name="Lipzen A."/>
            <person name="Chen C."/>
            <person name="Yanf M."/>
            <person name="Daum C."/>
            <person name="Ng V."/>
            <person name="Clum A."/>
            <person name="Steindorff A."/>
            <person name="Ohm R."/>
            <person name="Martin F."/>
            <person name="Silar P."/>
            <person name="Natvig D."/>
            <person name="Lalanne C."/>
            <person name="Gautier V."/>
            <person name="Ament-velasquez S.L."/>
            <person name="Kruys A."/>
            <person name="Hutchinson M.I."/>
            <person name="Powell A.J."/>
            <person name="Barry K."/>
            <person name="Miller A.N."/>
            <person name="Grigoriev I.V."/>
            <person name="Debuchy R."/>
            <person name="Gladieux P."/>
            <person name="Thoren M.H."/>
            <person name="Johannesson H."/>
        </authorList>
    </citation>
    <scope>NUCLEOTIDE SEQUENCE</scope>
    <source>
        <strain evidence="2">SMH3187-1</strain>
    </source>
</reference>
<evidence type="ECO:0000313" key="2">
    <source>
        <dbReference type="EMBL" id="KAK0743829.1"/>
    </source>
</evidence>
<feature type="compositionally biased region" description="Low complexity" evidence="1">
    <location>
        <begin position="191"/>
        <end position="218"/>
    </location>
</feature>
<organism evidence="2 3">
    <name type="scientific">Schizothecium vesticola</name>
    <dbReference type="NCBI Taxonomy" id="314040"/>
    <lineage>
        <taxon>Eukaryota</taxon>
        <taxon>Fungi</taxon>
        <taxon>Dikarya</taxon>
        <taxon>Ascomycota</taxon>
        <taxon>Pezizomycotina</taxon>
        <taxon>Sordariomycetes</taxon>
        <taxon>Sordariomycetidae</taxon>
        <taxon>Sordariales</taxon>
        <taxon>Schizotheciaceae</taxon>
        <taxon>Schizothecium</taxon>
    </lineage>
</organism>
<dbReference type="Proteomes" id="UP001172155">
    <property type="component" value="Unassembled WGS sequence"/>
</dbReference>
<feature type="compositionally biased region" description="Basic and acidic residues" evidence="1">
    <location>
        <begin position="177"/>
        <end position="186"/>
    </location>
</feature>
<feature type="compositionally biased region" description="Polar residues" evidence="1">
    <location>
        <begin position="10"/>
        <end position="21"/>
    </location>
</feature>
<dbReference type="EMBL" id="JAUKUD010000005">
    <property type="protein sequence ID" value="KAK0743829.1"/>
    <property type="molecule type" value="Genomic_DNA"/>
</dbReference>
<comment type="caution">
    <text evidence="2">The sequence shown here is derived from an EMBL/GenBank/DDBJ whole genome shotgun (WGS) entry which is preliminary data.</text>
</comment>
<dbReference type="AlphaFoldDB" id="A0AA40EQU9"/>
<dbReference type="PANTHER" id="PTHR39606">
    <property type="entry name" value="SURFACE PROTEIN, PUTATIVE-RELATED"/>
    <property type="match status" value="1"/>
</dbReference>
<dbReference type="PANTHER" id="PTHR39606:SF1">
    <property type="entry name" value="CELL SURFACE PROTEIN"/>
    <property type="match status" value="1"/>
</dbReference>
<evidence type="ECO:0000313" key="3">
    <source>
        <dbReference type="Proteomes" id="UP001172155"/>
    </source>
</evidence>
<gene>
    <name evidence="2" type="ORF">B0T18DRAFT_415998</name>
</gene>
<keyword evidence="3" id="KW-1185">Reference proteome</keyword>
<feature type="compositionally biased region" description="Basic and acidic residues" evidence="1">
    <location>
        <begin position="231"/>
        <end position="243"/>
    </location>
</feature>
<proteinExistence type="predicted"/>